<reference evidence="1" key="1">
    <citation type="journal article" date="2015" name="Nature">
        <title>Complex archaea that bridge the gap between prokaryotes and eukaryotes.</title>
        <authorList>
            <person name="Spang A."/>
            <person name="Saw J.H."/>
            <person name="Jorgensen S.L."/>
            <person name="Zaremba-Niedzwiedzka K."/>
            <person name="Martijn J."/>
            <person name="Lind A.E."/>
            <person name="van Eijk R."/>
            <person name="Schleper C."/>
            <person name="Guy L."/>
            <person name="Ettema T.J."/>
        </authorList>
    </citation>
    <scope>NUCLEOTIDE SEQUENCE</scope>
</reference>
<evidence type="ECO:0000313" key="1">
    <source>
        <dbReference type="EMBL" id="KKL11459.1"/>
    </source>
</evidence>
<dbReference type="InterPro" id="IPR012334">
    <property type="entry name" value="Pectin_lyas_fold"/>
</dbReference>
<comment type="caution">
    <text evidence="1">The sequence shown here is derived from an EMBL/GenBank/DDBJ whole genome shotgun (WGS) entry which is preliminary data.</text>
</comment>
<name>A0A0F9APD5_9ZZZZ</name>
<dbReference type="SUPFAM" id="SSF51126">
    <property type="entry name" value="Pectin lyase-like"/>
    <property type="match status" value="1"/>
</dbReference>
<organism evidence="1">
    <name type="scientific">marine sediment metagenome</name>
    <dbReference type="NCBI Taxonomy" id="412755"/>
    <lineage>
        <taxon>unclassified sequences</taxon>
        <taxon>metagenomes</taxon>
        <taxon>ecological metagenomes</taxon>
    </lineage>
</organism>
<dbReference type="AlphaFoldDB" id="A0A0F9APD5"/>
<dbReference type="EMBL" id="LAZR01041647">
    <property type="protein sequence ID" value="KKL11459.1"/>
    <property type="molecule type" value="Genomic_DNA"/>
</dbReference>
<gene>
    <name evidence="1" type="ORF">LCGC14_2545630</name>
</gene>
<proteinExistence type="predicted"/>
<accession>A0A0F9APD5</accession>
<dbReference type="Gene3D" id="2.160.20.10">
    <property type="entry name" value="Single-stranded right-handed beta-helix, Pectin lyase-like"/>
    <property type="match status" value="1"/>
</dbReference>
<dbReference type="InterPro" id="IPR011050">
    <property type="entry name" value="Pectin_lyase_fold/virulence"/>
</dbReference>
<sequence>MACPFLTPSGNIFWVDSGAGSNGNAGTFNKPFATLDFAIGRTTANHGDEIHLKPGHAETLTAASDIDFDVAGITVIGHGYGTN</sequence>
<protein>
    <submittedName>
        <fullName evidence="1">Uncharacterized protein</fullName>
    </submittedName>
</protein>
<feature type="non-terminal residue" evidence="1">
    <location>
        <position position="83"/>
    </location>
</feature>